<keyword evidence="3" id="KW-1185">Reference proteome</keyword>
<dbReference type="EMBL" id="ADMD01000009">
    <property type="protein sequence ID" value="EJZ83224.1"/>
    <property type="molecule type" value="Genomic_DNA"/>
</dbReference>
<evidence type="ECO:0000313" key="2">
    <source>
        <dbReference type="EMBL" id="EJZ83224.1"/>
    </source>
</evidence>
<dbReference type="InterPro" id="IPR001387">
    <property type="entry name" value="Cro/C1-type_HTH"/>
</dbReference>
<dbReference type="InterPro" id="IPR010982">
    <property type="entry name" value="Lambda_DNA-bd_dom_sf"/>
</dbReference>
<dbReference type="InParanoid" id="K0YUS0"/>
<dbReference type="RefSeq" id="WP_009139922.1">
    <property type="nucleotide sequence ID" value="NZ_JH815199.1"/>
</dbReference>
<dbReference type="HOGENOM" id="CLU_066192_47_3_11"/>
<dbReference type="SMART" id="SM00530">
    <property type="entry name" value="HTH_XRE"/>
    <property type="match status" value="1"/>
</dbReference>
<dbReference type="Proteomes" id="UP000006069">
    <property type="component" value="Unassembled WGS sequence"/>
</dbReference>
<protein>
    <submittedName>
        <fullName evidence="2">Y4mF family transcriptional regulator</fullName>
    </submittedName>
</protein>
<dbReference type="Pfam" id="PF01381">
    <property type="entry name" value="HTH_3"/>
    <property type="match status" value="1"/>
</dbReference>
<evidence type="ECO:0000259" key="1">
    <source>
        <dbReference type="PROSITE" id="PS50943"/>
    </source>
</evidence>
<dbReference type="OrthoDB" id="9803228at2"/>
<dbReference type="PATRIC" id="fig|742818.3.peg.1838"/>
<sequence>MIHVENTQEIGRIIREERRRQGFTQAEFAGLANVGITYLSNLENGKPTAEIEKAIRILTMLGIDLYVEKR</sequence>
<dbReference type="AlphaFoldDB" id="K0YUS0"/>
<dbReference type="Gene3D" id="1.10.260.40">
    <property type="entry name" value="lambda repressor-like DNA-binding domains"/>
    <property type="match status" value="1"/>
</dbReference>
<dbReference type="PROSITE" id="PS50943">
    <property type="entry name" value="HTH_CROC1"/>
    <property type="match status" value="1"/>
</dbReference>
<dbReference type="GO" id="GO:0003677">
    <property type="term" value="F:DNA binding"/>
    <property type="evidence" value="ECO:0007669"/>
    <property type="project" value="InterPro"/>
</dbReference>
<feature type="domain" description="HTH cro/C1-type" evidence="1">
    <location>
        <begin position="14"/>
        <end position="65"/>
    </location>
</feature>
<dbReference type="CDD" id="cd00093">
    <property type="entry name" value="HTH_XRE"/>
    <property type="match status" value="1"/>
</dbReference>
<dbReference type="SUPFAM" id="SSF47413">
    <property type="entry name" value="lambda repressor-like DNA-binding domains"/>
    <property type="match status" value="1"/>
</dbReference>
<proteinExistence type="predicted"/>
<accession>K0YUS0</accession>
<name>K0YUS0_9ACTN</name>
<organism evidence="2 3">
    <name type="scientific">Slackia piriformis YIT 12062</name>
    <dbReference type="NCBI Taxonomy" id="742818"/>
    <lineage>
        <taxon>Bacteria</taxon>
        <taxon>Bacillati</taxon>
        <taxon>Actinomycetota</taxon>
        <taxon>Coriobacteriia</taxon>
        <taxon>Eggerthellales</taxon>
        <taxon>Eggerthellaceae</taxon>
        <taxon>Slackia</taxon>
    </lineage>
</organism>
<gene>
    <name evidence="2" type="ORF">HMPREF9451_01742</name>
</gene>
<dbReference type="eggNOG" id="COG1396">
    <property type="taxonomic scope" value="Bacteria"/>
</dbReference>
<evidence type="ECO:0000313" key="3">
    <source>
        <dbReference type="Proteomes" id="UP000006069"/>
    </source>
</evidence>
<reference evidence="2 3" key="1">
    <citation type="submission" date="2012-08" db="EMBL/GenBank/DDBJ databases">
        <title>The Genome Sequence of Slackia piriformis YIT 12062.</title>
        <authorList>
            <consortium name="The Broad Institute Genome Sequencing Platform"/>
            <person name="Earl A."/>
            <person name="Ward D."/>
            <person name="Feldgarden M."/>
            <person name="Gevers D."/>
            <person name="Morotomi M."/>
            <person name="Walker B."/>
            <person name="Young S.K."/>
            <person name="Zeng Q."/>
            <person name="Gargeya S."/>
            <person name="Fitzgerald M."/>
            <person name="Haas B."/>
            <person name="Abouelleil A."/>
            <person name="Alvarado L."/>
            <person name="Arachchi H.M."/>
            <person name="Berlin A.M."/>
            <person name="Chapman S.B."/>
            <person name="Goldberg J."/>
            <person name="Griggs A."/>
            <person name="Gujja S."/>
            <person name="Hansen M."/>
            <person name="Howarth C."/>
            <person name="Imamovic A."/>
            <person name="Larimer J."/>
            <person name="McCowen C."/>
            <person name="Montmayeur A."/>
            <person name="Murphy C."/>
            <person name="Neiman D."/>
            <person name="Pearson M."/>
            <person name="Priest M."/>
            <person name="Roberts A."/>
            <person name="Saif S."/>
            <person name="Shea T."/>
            <person name="Sisk P."/>
            <person name="Sykes S."/>
            <person name="Wortman J."/>
            <person name="Nusbaum C."/>
            <person name="Birren B."/>
        </authorList>
    </citation>
    <scope>NUCLEOTIDE SEQUENCE [LARGE SCALE GENOMIC DNA]</scope>
    <source>
        <strain evidence="2 3">YIT 12062</strain>
    </source>
</reference>
<comment type="caution">
    <text evidence="2">The sequence shown here is derived from an EMBL/GenBank/DDBJ whole genome shotgun (WGS) entry which is preliminary data.</text>
</comment>